<comment type="caution">
    <text evidence="2">The sequence shown here is derived from an EMBL/GenBank/DDBJ whole genome shotgun (WGS) entry which is preliminary data.</text>
</comment>
<dbReference type="Proteomes" id="UP000663852">
    <property type="component" value="Unassembled WGS sequence"/>
</dbReference>
<accession>A0A813NEX3</accession>
<evidence type="ECO:0000313" key="2">
    <source>
        <dbReference type="EMBL" id="CAF0732295.1"/>
    </source>
</evidence>
<keyword evidence="1" id="KW-0472">Membrane</keyword>
<feature type="transmembrane region" description="Helical" evidence="1">
    <location>
        <begin position="16"/>
        <end position="33"/>
    </location>
</feature>
<dbReference type="PROSITE" id="PS51257">
    <property type="entry name" value="PROKAR_LIPOPROTEIN"/>
    <property type="match status" value="1"/>
</dbReference>
<evidence type="ECO:0000256" key="1">
    <source>
        <dbReference type="SAM" id="Phobius"/>
    </source>
</evidence>
<dbReference type="AlphaFoldDB" id="A0A813NEX3"/>
<keyword evidence="1" id="KW-0812">Transmembrane</keyword>
<organism evidence="2 3">
    <name type="scientific">Adineta ricciae</name>
    <name type="common">Rotifer</name>
    <dbReference type="NCBI Taxonomy" id="249248"/>
    <lineage>
        <taxon>Eukaryota</taxon>
        <taxon>Metazoa</taxon>
        <taxon>Spiralia</taxon>
        <taxon>Gnathifera</taxon>
        <taxon>Rotifera</taxon>
        <taxon>Eurotatoria</taxon>
        <taxon>Bdelloidea</taxon>
        <taxon>Adinetida</taxon>
        <taxon>Adinetidae</taxon>
        <taxon>Adineta</taxon>
    </lineage>
</organism>
<reference evidence="2" key="1">
    <citation type="submission" date="2021-02" db="EMBL/GenBank/DDBJ databases">
        <authorList>
            <person name="Nowell W R."/>
        </authorList>
    </citation>
    <scope>NUCLEOTIDE SEQUENCE</scope>
</reference>
<dbReference type="EMBL" id="CAJNOJ010000003">
    <property type="protein sequence ID" value="CAF0732295.1"/>
    <property type="molecule type" value="Genomic_DNA"/>
</dbReference>
<dbReference type="OrthoDB" id="204305at2759"/>
<keyword evidence="1" id="KW-1133">Transmembrane helix</keyword>
<evidence type="ECO:0000313" key="3">
    <source>
        <dbReference type="Proteomes" id="UP000663852"/>
    </source>
</evidence>
<sequence length="357" mass="41475">MKTFKSLTFKSRKESIVLFIILLIFISCYQWFVNKPPSTHQLIPQIPSSLSREITEPKTLIYHHPLCSCNRSYTAQNLIDNKNSQSLCSQYSTYRGLHQRIIAISMYGPKENALFAFNASLNFLHQLIIDMKKIYPNWILRVYHDASIKTDVICPIECIHDHVDFCNTNALEKYSNVNDYIPPKIWRFLPAGDTFVDVMGSRDLDSPLGQRELDAVNEWLSSNKSWHAMRDHPYHAVPMLGGMWGFRPEQNRKFSAELLQKMLDRSLITRYGTRNDQTFLTEQVWPHIQNDVIVHDGFLCTTWYGKNSRPWPTRRPPFNGTDCFVGCVRPCCTPTKTPFGECPVACRPKEHVNWTYC</sequence>
<protein>
    <submittedName>
        <fullName evidence="2">Uncharacterized protein</fullName>
    </submittedName>
</protein>
<name>A0A813NEX3_ADIRI</name>
<proteinExistence type="predicted"/>
<gene>
    <name evidence="2" type="ORF">EDS130_LOCUS1179</name>
</gene>